<dbReference type="InterPro" id="IPR000182">
    <property type="entry name" value="GNAT_dom"/>
</dbReference>
<evidence type="ECO:0000259" key="3">
    <source>
        <dbReference type="PROSITE" id="PS51186"/>
    </source>
</evidence>
<dbReference type="GO" id="GO:0008080">
    <property type="term" value="F:N-acetyltransferase activity"/>
    <property type="evidence" value="ECO:0007669"/>
    <property type="project" value="InterPro"/>
</dbReference>
<name>A0A1G8WUQ7_9BACT</name>
<dbReference type="CDD" id="cd04301">
    <property type="entry name" value="NAT_SF"/>
    <property type="match status" value="1"/>
</dbReference>
<dbReference type="InterPro" id="IPR016181">
    <property type="entry name" value="Acyl_CoA_acyltransferase"/>
</dbReference>
<dbReference type="PROSITE" id="PS51186">
    <property type="entry name" value="GNAT"/>
    <property type="match status" value="1"/>
</dbReference>
<reference evidence="4 5" key="1">
    <citation type="submission" date="2016-10" db="EMBL/GenBank/DDBJ databases">
        <authorList>
            <person name="de Groot N.N."/>
        </authorList>
    </citation>
    <scope>NUCLEOTIDE SEQUENCE [LARGE SCALE GENOMIC DNA]</scope>
    <source>
        <strain evidence="4 5">DSM 25186</strain>
    </source>
</reference>
<dbReference type="PANTHER" id="PTHR43626">
    <property type="entry name" value="ACYL-COA N-ACYLTRANSFERASE"/>
    <property type="match status" value="1"/>
</dbReference>
<dbReference type="SUPFAM" id="SSF55729">
    <property type="entry name" value="Acyl-CoA N-acyltransferases (Nat)"/>
    <property type="match status" value="1"/>
</dbReference>
<dbReference type="GO" id="GO:0005737">
    <property type="term" value="C:cytoplasm"/>
    <property type="evidence" value="ECO:0007669"/>
    <property type="project" value="TreeGrafter"/>
</dbReference>
<evidence type="ECO:0000313" key="4">
    <source>
        <dbReference type="EMBL" id="SDJ82098.1"/>
    </source>
</evidence>
<keyword evidence="1 4" id="KW-0808">Transferase</keyword>
<dbReference type="EMBL" id="FNFO01000001">
    <property type="protein sequence ID" value="SDJ82098.1"/>
    <property type="molecule type" value="Genomic_DNA"/>
</dbReference>
<keyword evidence="5" id="KW-1185">Reference proteome</keyword>
<dbReference type="STRING" id="1075417.SAMN05421823_101191"/>
<proteinExistence type="predicted"/>
<dbReference type="Gene3D" id="3.40.630.30">
    <property type="match status" value="1"/>
</dbReference>
<dbReference type="RefSeq" id="WP_245705941.1">
    <property type="nucleotide sequence ID" value="NZ_FNFO01000001.1"/>
</dbReference>
<evidence type="ECO:0000256" key="2">
    <source>
        <dbReference type="ARBA" id="ARBA00023315"/>
    </source>
</evidence>
<keyword evidence="2" id="KW-0012">Acyltransferase</keyword>
<dbReference type="PANTHER" id="PTHR43626:SF4">
    <property type="entry name" value="GCN5-RELATED N-ACETYLTRANSFERASE 2, CHLOROPLASTIC"/>
    <property type="match status" value="1"/>
</dbReference>
<protein>
    <submittedName>
        <fullName evidence="4">Acetyltransferase (GNAT) domain-containing protein</fullName>
    </submittedName>
</protein>
<accession>A0A1G8WUQ7</accession>
<dbReference type="Pfam" id="PF13673">
    <property type="entry name" value="Acetyltransf_10"/>
    <property type="match status" value="1"/>
</dbReference>
<sequence length="136" mass="15378">MQIVLREDRALQPGQVLPLYRANGWSSAEKPEALMEALRHSHTVITAWDGDKLVGLGNAISDGFLVVYYPHLLVDPAYQGRGIGRQIVQRMQEKYGHFHQQMLVADANAVAFYRKCGFERAGTTQALWIYQGHEHT</sequence>
<dbReference type="Proteomes" id="UP000198510">
    <property type="component" value="Unassembled WGS sequence"/>
</dbReference>
<feature type="domain" description="N-acetyltransferase" evidence="3">
    <location>
        <begin position="3"/>
        <end position="136"/>
    </location>
</feature>
<gene>
    <name evidence="4" type="ORF">SAMN05421823_101191</name>
</gene>
<evidence type="ECO:0000313" key="5">
    <source>
        <dbReference type="Proteomes" id="UP000198510"/>
    </source>
</evidence>
<dbReference type="InterPro" id="IPR045039">
    <property type="entry name" value="NSI-like"/>
</dbReference>
<organism evidence="4 5">
    <name type="scientific">Catalinimonas alkaloidigena</name>
    <dbReference type="NCBI Taxonomy" id="1075417"/>
    <lineage>
        <taxon>Bacteria</taxon>
        <taxon>Pseudomonadati</taxon>
        <taxon>Bacteroidota</taxon>
        <taxon>Cytophagia</taxon>
        <taxon>Cytophagales</taxon>
        <taxon>Catalimonadaceae</taxon>
        <taxon>Catalinimonas</taxon>
    </lineage>
</organism>
<evidence type="ECO:0000256" key="1">
    <source>
        <dbReference type="ARBA" id="ARBA00022679"/>
    </source>
</evidence>
<dbReference type="AlphaFoldDB" id="A0A1G8WUQ7"/>